<organism evidence="1">
    <name type="scientific">Arundo donax</name>
    <name type="common">Giant reed</name>
    <name type="synonym">Donax arundinaceus</name>
    <dbReference type="NCBI Taxonomy" id="35708"/>
    <lineage>
        <taxon>Eukaryota</taxon>
        <taxon>Viridiplantae</taxon>
        <taxon>Streptophyta</taxon>
        <taxon>Embryophyta</taxon>
        <taxon>Tracheophyta</taxon>
        <taxon>Spermatophyta</taxon>
        <taxon>Magnoliopsida</taxon>
        <taxon>Liliopsida</taxon>
        <taxon>Poales</taxon>
        <taxon>Poaceae</taxon>
        <taxon>PACMAD clade</taxon>
        <taxon>Arundinoideae</taxon>
        <taxon>Arundineae</taxon>
        <taxon>Arundo</taxon>
    </lineage>
</organism>
<reference evidence="1" key="1">
    <citation type="submission" date="2014-09" db="EMBL/GenBank/DDBJ databases">
        <authorList>
            <person name="Magalhaes I.L.F."/>
            <person name="Oliveira U."/>
            <person name="Santos F.R."/>
            <person name="Vidigal T.H.D.A."/>
            <person name="Brescovit A.D."/>
            <person name="Santos A.J."/>
        </authorList>
    </citation>
    <scope>NUCLEOTIDE SEQUENCE</scope>
    <source>
        <tissue evidence="1">Shoot tissue taken approximately 20 cm above the soil surface</tissue>
    </source>
</reference>
<proteinExistence type="predicted"/>
<name>A0A0A9F7E2_ARUDO</name>
<dbReference type="EMBL" id="GBRH01190802">
    <property type="protein sequence ID" value="JAE07094.1"/>
    <property type="molecule type" value="Transcribed_RNA"/>
</dbReference>
<accession>A0A0A9F7E2</accession>
<evidence type="ECO:0000313" key="1">
    <source>
        <dbReference type="EMBL" id="JAE07094.1"/>
    </source>
</evidence>
<sequence>MHSEIWIKKGPLQMFVLIRGSENTWHRIC</sequence>
<dbReference type="AlphaFoldDB" id="A0A0A9F7E2"/>
<protein>
    <submittedName>
        <fullName evidence="1">Uncharacterized protein</fullName>
    </submittedName>
</protein>
<reference evidence="1" key="2">
    <citation type="journal article" date="2015" name="Data Brief">
        <title>Shoot transcriptome of the giant reed, Arundo donax.</title>
        <authorList>
            <person name="Barrero R.A."/>
            <person name="Guerrero F.D."/>
            <person name="Moolhuijzen P."/>
            <person name="Goolsby J.A."/>
            <person name="Tidwell J."/>
            <person name="Bellgard S.E."/>
            <person name="Bellgard M.I."/>
        </authorList>
    </citation>
    <scope>NUCLEOTIDE SEQUENCE</scope>
    <source>
        <tissue evidence="1">Shoot tissue taken approximately 20 cm above the soil surface</tissue>
    </source>
</reference>